<evidence type="ECO:0000313" key="8">
    <source>
        <dbReference type="EMBL" id="GLC48790.1"/>
    </source>
</evidence>
<dbReference type="Gene3D" id="3.90.226.10">
    <property type="entry name" value="2-enoyl-CoA Hydratase, Chain A, domain 1"/>
    <property type="match status" value="1"/>
</dbReference>
<dbReference type="InterPro" id="IPR018376">
    <property type="entry name" value="Enoyl-CoA_hyd/isom_CS"/>
</dbReference>
<evidence type="ECO:0000256" key="3">
    <source>
        <dbReference type="ARBA" id="ARBA00022832"/>
    </source>
</evidence>
<dbReference type="InterPro" id="IPR045002">
    <property type="entry name" value="Ech1-like"/>
</dbReference>
<dbReference type="OrthoDB" id="14970at2759"/>
<evidence type="ECO:0000256" key="7">
    <source>
        <dbReference type="SAM" id="MobiDB-lite"/>
    </source>
</evidence>
<dbReference type="InterPro" id="IPR001753">
    <property type="entry name" value="Enoyl-CoA_hydra/iso"/>
</dbReference>
<dbReference type="EMBL" id="BRXU01000002">
    <property type="protein sequence ID" value="GLC48790.1"/>
    <property type="molecule type" value="Genomic_DNA"/>
</dbReference>
<protein>
    <submittedName>
        <fullName evidence="8">Uncharacterized protein</fullName>
    </submittedName>
</protein>
<dbReference type="Gene3D" id="1.10.12.10">
    <property type="entry name" value="Lyase 2-enoyl-coa Hydratase, Chain A, domain 2"/>
    <property type="match status" value="1"/>
</dbReference>
<sequence length="346" mass="34931">MASCDAYTPELVNNLQGYSSIVAGHVAASPGVAYLELARPQRHNAFHEELWIEFPRALQQLDAHPDTRVIVVSGQGKNFCAGIDVGYLQRNFAALATAAAATAAAPAGRTGAGAAAPAGPRAADAGGAGCPGAQRAAMRRNILSLQDAYSELERCRSPVVAAVHGRCIGGGVDLITACDLRICSDDATFCVKEVDLAIAADLGTLQRLPHIVGHGAAMDLALTARTMGAPEAQRIGLVSTVVAASASGETDGTGGGGGGGRGAVVAAALRLAAALASKPQLAVQGTKRVLLHARDQPRVSDGLDYVATWNSAQLLTADLARLISGGSGSGSGSGGARPGLAARSRM</sequence>
<gene>
    <name evidence="8" type="primary">PLEST005810</name>
    <name evidence="8" type="ORF">PLESTB_000148400</name>
</gene>
<keyword evidence="5" id="KW-0413">Isomerase</keyword>
<dbReference type="GO" id="GO:0051750">
    <property type="term" value="F:delta(3,5)-delta(2,4)-dienoyl-CoA isomerase activity"/>
    <property type="evidence" value="ECO:0007669"/>
    <property type="project" value="TreeGrafter"/>
</dbReference>
<evidence type="ECO:0000256" key="2">
    <source>
        <dbReference type="ARBA" id="ARBA00005254"/>
    </source>
</evidence>
<reference evidence="8 9" key="1">
    <citation type="journal article" date="2023" name="Commun. Biol.">
        <title>Reorganization of the ancestral sex-determining regions during the evolution of trioecy in Pleodorina starrii.</title>
        <authorList>
            <person name="Takahashi K."/>
            <person name="Suzuki S."/>
            <person name="Kawai-Toyooka H."/>
            <person name="Yamamoto K."/>
            <person name="Hamaji T."/>
            <person name="Ootsuki R."/>
            <person name="Yamaguchi H."/>
            <person name="Kawachi M."/>
            <person name="Higashiyama T."/>
            <person name="Nozaki H."/>
        </authorList>
    </citation>
    <scope>NUCLEOTIDE SEQUENCE [LARGE SCALE GENOMIC DNA]</scope>
    <source>
        <strain evidence="8 9">NIES-4479</strain>
    </source>
</reference>
<feature type="region of interest" description="Disordered" evidence="7">
    <location>
        <begin position="327"/>
        <end position="346"/>
    </location>
</feature>
<comment type="similarity">
    <text evidence="2 6">Belongs to the enoyl-CoA hydratase/isomerase family.</text>
</comment>
<dbReference type="SUPFAM" id="SSF52096">
    <property type="entry name" value="ClpP/crotonase"/>
    <property type="match status" value="1"/>
</dbReference>
<dbReference type="Pfam" id="PF00378">
    <property type="entry name" value="ECH_1"/>
    <property type="match status" value="2"/>
</dbReference>
<evidence type="ECO:0000256" key="4">
    <source>
        <dbReference type="ARBA" id="ARBA00023098"/>
    </source>
</evidence>
<organism evidence="8 9">
    <name type="scientific">Pleodorina starrii</name>
    <dbReference type="NCBI Taxonomy" id="330485"/>
    <lineage>
        <taxon>Eukaryota</taxon>
        <taxon>Viridiplantae</taxon>
        <taxon>Chlorophyta</taxon>
        <taxon>core chlorophytes</taxon>
        <taxon>Chlorophyceae</taxon>
        <taxon>CS clade</taxon>
        <taxon>Chlamydomonadales</taxon>
        <taxon>Volvocaceae</taxon>
        <taxon>Pleodorina</taxon>
    </lineage>
</organism>
<dbReference type="InterPro" id="IPR029045">
    <property type="entry name" value="ClpP/crotonase-like_dom_sf"/>
</dbReference>
<evidence type="ECO:0000256" key="1">
    <source>
        <dbReference type="ARBA" id="ARBA00005005"/>
    </source>
</evidence>
<keyword evidence="3" id="KW-0276">Fatty acid metabolism</keyword>
<proteinExistence type="inferred from homology"/>
<dbReference type="PANTHER" id="PTHR43149:SF1">
    <property type="entry name" value="DELTA(3,5)-DELTA(2,4)-DIENOYL-COA ISOMERASE, MITOCHONDRIAL"/>
    <property type="match status" value="1"/>
</dbReference>
<dbReference type="Proteomes" id="UP001165080">
    <property type="component" value="Unassembled WGS sequence"/>
</dbReference>
<dbReference type="AlphaFoldDB" id="A0A9W6BBL5"/>
<evidence type="ECO:0000313" key="9">
    <source>
        <dbReference type="Proteomes" id="UP001165080"/>
    </source>
</evidence>
<evidence type="ECO:0000256" key="5">
    <source>
        <dbReference type="ARBA" id="ARBA00023235"/>
    </source>
</evidence>
<dbReference type="PANTHER" id="PTHR43149">
    <property type="entry name" value="ENOYL-COA HYDRATASE"/>
    <property type="match status" value="1"/>
</dbReference>
<dbReference type="PROSITE" id="PS00166">
    <property type="entry name" value="ENOYL_COA_HYDRATASE"/>
    <property type="match status" value="1"/>
</dbReference>
<name>A0A9W6BBL5_9CHLO</name>
<comment type="caution">
    <text evidence="8">The sequence shown here is derived from an EMBL/GenBank/DDBJ whole genome shotgun (WGS) entry which is preliminary data.</text>
</comment>
<comment type="pathway">
    <text evidence="1">Lipid metabolism; fatty acid beta-oxidation.</text>
</comment>
<dbReference type="CDD" id="cd06558">
    <property type="entry name" value="crotonase-like"/>
    <property type="match status" value="1"/>
</dbReference>
<feature type="compositionally biased region" description="Gly residues" evidence="7">
    <location>
        <begin position="327"/>
        <end position="337"/>
    </location>
</feature>
<keyword evidence="9" id="KW-1185">Reference proteome</keyword>
<keyword evidence="4" id="KW-0443">Lipid metabolism</keyword>
<dbReference type="GO" id="GO:0006631">
    <property type="term" value="P:fatty acid metabolic process"/>
    <property type="evidence" value="ECO:0007669"/>
    <property type="project" value="UniProtKB-KW"/>
</dbReference>
<accession>A0A9W6BBL5</accession>
<evidence type="ECO:0000256" key="6">
    <source>
        <dbReference type="RuleBase" id="RU003707"/>
    </source>
</evidence>
<dbReference type="InterPro" id="IPR014748">
    <property type="entry name" value="Enoyl-CoA_hydra_C"/>
</dbReference>